<accession>A0A0K2TEC2</accession>
<evidence type="ECO:0000313" key="1">
    <source>
        <dbReference type="EMBL" id="CDW23816.1"/>
    </source>
</evidence>
<organism evidence="1">
    <name type="scientific">Lepeophtheirus salmonis</name>
    <name type="common">Salmon louse</name>
    <name type="synonym">Caligus salmonis</name>
    <dbReference type="NCBI Taxonomy" id="72036"/>
    <lineage>
        <taxon>Eukaryota</taxon>
        <taxon>Metazoa</taxon>
        <taxon>Ecdysozoa</taxon>
        <taxon>Arthropoda</taxon>
        <taxon>Crustacea</taxon>
        <taxon>Multicrustacea</taxon>
        <taxon>Hexanauplia</taxon>
        <taxon>Copepoda</taxon>
        <taxon>Siphonostomatoida</taxon>
        <taxon>Caligidae</taxon>
        <taxon>Lepeophtheirus</taxon>
    </lineage>
</organism>
<dbReference type="EMBL" id="HACA01006455">
    <property type="protein sequence ID" value="CDW23816.1"/>
    <property type="molecule type" value="Transcribed_RNA"/>
</dbReference>
<dbReference type="AlphaFoldDB" id="A0A0K2TEC2"/>
<protein>
    <submittedName>
        <fullName evidence="1">Uncharacterized protein</fullName>
    </submittedName>
</protein>
<sequence length="48" mass="5616">TFVYREESPYSSLSLSFSISFKRVPRWVSRDSHLLHLDSNVNNVQTSE</sequence>
<feature type="non-terminal residue" evidence="1">
    <location>
        <position position="1"/>
    </location>
</feature>
<reference evidence="1" key="1">
    <citation type="submission" date="2014-05" db="EMBL/GenBank/DDBJ databases">
        <authorList>
            <person name="Chronopoulou M."/>
        </authorList>
    </citation>
    <scope>NUCLEOTIDE SEQUENCE</scope>
    <source>
        <tissue evidence="1">Whole organism</tissue>
    </source>
</reference>
<name>A0A0K2TEC2_LEPSM</name>
<proteinExistence type="predicted"/>